<dbReference type="Proteomes" id="UP000241769">
    <property type="component" value="Unassembled WGS sequence"/>
</dbReference>
<dbReference type="EMBL" id="MDYQ01000122">
    <property type="protein sequence ID" value="PRP81553.1"/>
    <property type="molecule type" value="Genomic_DNA"/>
</dbReference>
<gene>
    <name evidence="3" type="ORF">PROFUN_10915</name>
</gene>
<accession>A0A2P6NC98</accession>
<comment type="similarity">
    <text evidence="1">Belongs to the SAP18 family.</text>
</comment>
<reference evidence="3 4" key="1">
    <citation type="journal article" date="2018" name="Genome Biol. Evol.">
        <title>Multiple Roots of Fruiting Body Formation in Amoebozoa.</title>
        <authorList>
            <person name="Hillmann F."/>
            <person name="Forbes G."/>
            <person name="Novohradska S."/>
            <person name="Ferling I."/>
            <person name="Riege K."/>
            <person name="Groth M."/>
            <person name="Westermann M."/>
            <person name="Marz M."/>
            <person name="Spaller T."/>
            <person name="Winckler T."/>
            <person name="Schaap P."/>
            <person name="Glockner G."/>
        </authorList>
    </citation>
    <scope>NUCLEOTIDE SEQUENCE [LARGE SCALE GENOMIC DNA]</scope>
    <source>
        <strain evidence="3 4">Jena</strain>
    </source>
</reference>
<sequence>MLQSAVLAPARTAGPPRLGRQGRYDRADGPQRINRRETCPTLIRIIVKDNEAFREDEFRSIEKPKGTREVHIHHWMDANLRDLTELLKETEKTAHLPKPARHGSAKVEFSHLYSDRKGGFTIKRIGVVESLNRTQDDLKTLQSFSFCLGDYLTANIMSDRKADETTDSMDTEASSNPPNESDPTIQRVEDKPTEMETAEQ</sequence>
<dbReference type="InterPro" id="IPR010516">
    <property type="entry name" value="SAP18"/>
</dbReference>
<evidence type="ECO:0000313" key="3">
    <source>
        <dbReference type="EMBL" id="PRP81553.1"/>
    </source>
</evidence>
<dbReference type="GO" id="GO:0005634">
    <property type="term" value="C:nucleus"/>
    <property type="evidence" value="ECO:0007669"/>
    <property type="project" value="TreeGrafter"/>
</dbReference>
<evidence type="ECO:0000256" key="2">
    <source>
        <dbReference type="SAM" id="MobiDB-lite"/>
    </source>
</evidence>
<dbReference type="FunCoup" id="A0A2P6NC98">
    <property type="interactions" value="726"/>
</dbReference>
<dbReference type="AlphaFoldDB" id="A0A2P6NC98"/>
<feature type="compositionally biased region" description="Polar residues" evidence="2">
    <location>
        <begin position="171"/>
        <end position="184"/>
    </location>
</feature>
<evidence type="ECO:0000313" key="4">
    <source>
        <dbReference type="Proteomes" id="UP000241769"/>
    </source>
</evidence>
<protein>
    <submittedName>
        <fullName evidence="3">Histone deacetylase complex subunit SAP18</fullName>
    </submittedName>
</protein>
<feature type="compositionally biased region" description="Basic and acidic residues" evidence="2">
    <location>
        <begin position="22"/>
        <end position="33"/>
    </location>
</feature>
<dbReference type="STRING" id="1890364.A0A2P6NC98"/>
<dbReference type="Gene3D" id="3.10.20.550">
    <property type="entry name" value="ASAP complex, SAP18 subunit"/>
    <property type="match status" value="1"/>
</dbReference>
<evidence type="ECO:0000256" key="1">
    <source>
        <dbReference type="ARBA" id="ARBA00009143"/>
    </source>
</evidence>
<comment type="caution">
    <text evidence="3">The sequence shown here is derived from an EMBL/GenBank/DDBJ whole genome shotgun (WGS) entry which is preliminary data.</text>
</comment>
<feature type="region of interest" description="Disordered" evidence="2">
    <location>
        <begin position="160"/>
        <end position="200"/>
    </location>
</feature>
<feature type="region of interest" description="Disordered" evidence="2">
    <location>
        <begin position="1"/>
        <end position="33"/>
    </location>
</feature>
<organism evidence="3 4">
    <name type="scientific">Planoprotostelium fungivorum</name>
    <dbReference type="NCBI Taxonomy" id="1890364"/>
    <lineage>
        <taxon>Eukaryota</taxon>
        <taxon>Amoebozoa</taxon>
        <taxon>Evosea</taxon>
        <taxon>Variosea</taxon>
        <taxon>Cavosteliida</taxon>
        <taxon>Cavosteliaceae</taxon>
        <taxon>Planoprotostelium</taxon>
    </lineage>
</organism>
<dbReference type="InterPro" id="IPR042534">
    <property type="entry name" value="SAP18_sf"/>
</dbReference>
<dbReference type="PANTHER" id="PTHR13082">
    <property type="entry name" value="SAP18"/>
    <property type="match status" value="1"/>
</dbReference>
<name>A0A2P6NC98_9EUKA</name>
<dbReference type="PANTHER" id="PTHR13082:SF0">
    <property type="entry name" value="HISTONE DEACETYLASE COMPLEX SUBUNIT SAP18"/>
    <property type="match status" value="1"/>
</dbReference>
<proteinExistence type="inferred from homology"/>
<dbReference type="Pfam" id="PF06487">
    <property type="entry name" value="SAP18"/>
    <property type="match status" value="1"/>
</dbReference>
<dbReference type="InParanoid" id="A0A2P6NC98"/>
<dbReference type="GO" id="GO:0003714">
    <property type="term" value="F:transcription corepressor activity"/>
    <property type="evidence" value="ECO:0007669"/>
    <property type="project" value="TreeGrafter"/>
</dbReference>
<keyword evidence="4" id="KW-1185">Reference proteome</keyword>
<dbReference type="OrthoDB" id="440566at2759"/>